<feature type="non-terminal residue" evidence="1">
    <location>
        <position position="93"/>
    </location>
</feature>
<evidence type="ECO:0000313" key="1">
    <source>
        <dbReference type="EMBL" id="KAJ2935263.1"/>
    </source>
</evidence>
<dbReference type="EMBL" id="JANBPK010000656">
    <property type="protein sequence ID" value="KAJ2935263.1"/>
    <property type="molecule type" value="Genomic_DNA"/>
</dbReference>
<accession>A0A9W8JK62</accession>
<evidence type="ECO:0000313" key="2">
    <source>
        <dbReference type="Proteomes" id="UP001140091"/>
    </source>
</evidence>
<organism evidence="1 2">
    <name type="scientific">Candolleomyces eurysporus</name>
    <dbReference type="NCBI Taxonomy" id="2828524"/>
    <lineage>
        <taxon>Eukaryota</taxon>
        <taxon>Fungi</taxon>
        <taxon>Dikarya</taxon>
        <taxon>Basidiomycota</taxon>
        <taxon>Agaricomycotina</taxon>
        <taxon>Agaricomycetes</taxon>
        <taxon>Agaricomycetidae</taxon>
        <taxon>Agaricales</taxon>
        <taxon>Agaricineae</taxon>
        <taxon>Psathyrellaceae</taxon>
        <taxon>Candolleomyces</taxon>
    </lineage>
</organism>
<proteinExistence type="predicted"/>
<comment type="caution">
    <text evidence="1">The sequence shown here is derived from an EMBL/GenBank/DDBJ whole genome shotgun (WGS) entry which is preliminary data.</text>
</comment>
<sequence>MDAMDEWRDHPTFTKALAFLNSESSIVKFILTDRLNPCASCLPGIDKVSIYTYALGPISNEVIKAYFLDSLETVPWTPSMGNDRDWGAFALVQ</sequence>
<gene>
    <name evidence="1" type="ORF">H1R20_g1831</name>
</gene>
<dbReference type="Proteomes" id="UP001140091">
    <property type="component" value="Unassembled WGS sequence"/>
</dbReference>
<protein>
    <submittedName>
        <fullName evidence="1">Uncharacterized protein</fullName>
    </submittedName>
</protein>
<name>A0A9W8JK62_9AGAR</name>
<dbReference type="AlphaFoldDB" id="A0A9W8JK62"/>
<keyword evidence="2" id="KW-1185">Reference proteome</keyword>
<reference evidence="1" key="1">
    <citation type="submission" date="2022-06" db="EMBL/GenBank/DDBJ databases">
        <title>Genome Sequence of Candolleomyces eurysporus.</title>
        <authorList>
            <person name="Buettner E."/>
        </authorList>
    </citation>
    <scope>NUCLEOTIDE SEQUENCE</scope>
    <source>
        <strain evidence="1">VTCC 930004</strain>
    </source>
</reference>